<keyword evidence="15" id="KW-1185">Reference proteome</keyword>
<protein>
    <submittedName>
        <fullName evidence="14">Alkane 1-monooxygenase</fullName>
    </submittedName>
</protein>
<comment type="caution">
    <text evidence="14">The sequence shown here is derived from an EMBL/GenBank/DDBJ whole genome shotgun (WGS) entry which is preliminary data.</text>
</comment>
<evidence type="ECO:0000256" key="3">
    <source>
        <dbReference type="ARBA" id="ARBA00022475"/>
    </source>
</evidence>
<keyword evidence="4" id="KW-0997">Cell inner membrane</keyword>
<dbReference type="GO" id="GO:0046872">
    <property type="term" value="F:metal ion binding"/>
    <property type="evidence" value="ECO:0007669"/>
    <property type="project" value="UniProtKB-KW"/>
</dbReference>
<evidence type="ECO:0000256" key="12">
    <source>
        <dbReference type="SAM" id="Phobius"/>
    </source>
</evidence>
<evidence type="ECO:0000256" key="10">
    <source>
        <dbReference type="ARBA" id="ARBA00023033"/>
    </source>
</evidence>
<feature type="domain" description="Fatty acid desaturase" evidence="13">
    <location>
        <begin position="94"/>
        <end position="303"/>
    </location>
</feature>
<keyword evidence="10 14" id="KW-0503">Monooxygenase</keyword>
<comment type="similarity">
    <text evidence="2">Belongs to the fatty acid desaturase type 1 family. AlkB subfamily.</text>
</comment>
<accession>A0A5J5GRP6</accession>
<keyword evidence="7 12" id="KW-1133">Transmembrane helix</keyword>
<evidence type="ECO:0000256" key="6">
    <source>
        <dbReference type="ARBA" id="ARBA00022723"/>
    </source>
</evidence>
<dbReference type="InterPro" id="IPR005804">
    <property type="entry name" value="FA_desaturase_dom"/>
</dbReference>
<reference evidence="14 15" key="1">
    <citation type="submission" date="2019-09" db="EMBL/GenBank/DDBJ databases">
        <authorList>
            <person name="Park J.-S."/>
            <person name="Choi H.-J."/>
        </authorList>
    </citation>
    <scope>NUCLEOTIDE SEQUENCE [LARGE SCALE GENOMIC DNA]</scope>
    <source>
        <strain evidence="14 15">176SS1-4</strain>
    </source>
</reference>
<keyword evidence="9" id="KW-0408">Iron</keyword>
<dbReference type="GO" id="GO:0004497">
    <property type="term" value="F:monooxygenase activity"/>
    <property type="evidence" value="ECO:0007669"/>
    <property type="project" value="UniProtKB-KW"/>
</dbReference>
<dbReference type="PANTHER" id="PTHR38674">
    <property type="entry name" value="ALKANE 1-MONOOXYGENASE 1"/>
    <property type="match status" value="1"/>
</dbReference>
<evidence type="ECO:0000256" key="2">
    <source>
        <dbReference type="ARBA" id="ARBA00010823"/>
    </source>
</evidence>
<dbReference type="Proteomes" id="UP000326554">
    <property type="component" value="Unassembled WGS sequence"/>
</dbReference>
<feature type="transmembrane region" description="Helical" evidence="12">
    <location>
        <begin position="64"/>
        <end position="86"/>
    </location>
</feature>
<sequence>MRSPVPYFAVATLAPVALILAGGAWGGAWALAGLLWMTALAATLDEAVAAVLPEADAGAEFPSADWLSVALGLAHMAVLFGTVAALSSGRLAAWEGICLFLAAGLFLGQVSNSNAHELIHRGSRGLRRLGTAVYVTLFFGHHASAHPLVHHVHVATPRDPNSARLGESYWRFAPRAWIGSFRAGLAAESARMARAGRPAWRHPYLVYTAGGLAALLLSALIGGLGGMAAHMTLAGFAVSQLLMSDYVQHYGLTRRIGPDGKAEPVGAAHSWNSPHWFTSALMLNAPRHSDHHAHPSRPYPELALEPDAPRLPYSLPVMACLALSPRRWRRVMTPRAEALRGEAPVAAE</sequence>
<dbReference type="AlphaFoldDB" id="A0A5J5GRP6"/>
<evidence type="ECO:0000256" key="9">
    <source>
        <dbReference type="ARBA" id="ARBA00023004"/>
    </source>
</evidence>
<proteinExistence type="inferred from homology"/>
<evidence type="ECO:0000256" key="7">
    <source>
        <dbReference type="ARBA" id="ARBA00022989"/>
    </source>
</evidence>
<evidence type="ECO:0000256" key="4">
    <source>
        <dbReference type="ARBA" id="ARBA00022519"/>
    </source>
</evidence>
<name>A0A5J5GRP6_9RHOB</name>
<dbReference type="CDD" id="cd03512">
    <property type="entry name" value="Alkane-hydroxylase"/>
    <property type="match status" value="1"/>
</dbReference>
<feature type="transmembrane region" description="Helical" evidence="12">
    <location>
        <begin position="204"/>
        <end position="221"/>
    </location>
</feature>
<evidence type="ECO:0000313" key="14">
    <source>
        <dbReference type="EMBL" id="KAA9010224.1"/>
    </source>
</evidence>
<keyword evidence="3" id="KW-1003">Cell membrane</keyword>
<keyword evidence="11 12" id="KW-0472">Membrane</keyword>
<dbReference type="InterPro" id="IPR033885">
    <property type="entry name" value="AlkB/XylM"/>
</dbReference>
<dbReference type="RefSeq" id="WP_150443710.1">
    <property type="nucleotide sequence ID" value="NZ_VYQE01000001.1"/>
</dbReference>
<keyword evidence="5 12" id="KW-0812">Transmembrane</keyword>
<dbReference type="GO" id="GO:0005886">
    <property type="term" value="C:plasma membrane"/>
    <property type="evidence" value="ECO:0007669"/>
    <property type="project" value="UniProtKB-SubCell"/>
</dbReference>
<evidence type="ECO:0000256" key="5">
    <source>
        <dbReference type="ARBA" id="ARBA00022692"/>
    </source>
</evidence>
<evidence type="ECO:0000256" key="1">
    <source>
        <dbReference type="ARBA" id="ARBA00004429"/>
    </source>
</evidence>
<dbReference type="Pfam" id="PF00487">
    <property type="entry name" value="FA_desaturase"/>
    <property type="match status" value="1"/>
</dbReference>
<keyword evidence="6" id="KW-0479">Metal-binding</keyword>
<evidence type="ECO:0000256" key="11">
    <source>
        <dbReference type="ARBA" id="ARBA00023136"/>
    </source>
</evidence>
<dbReference type="GO" id="GO:0006629">
    <property type="term" value="P:lipid metabolic process"/>
    <property type="evidence" value="ECO:0007669"/>
    <property type="project" value="InterPro"/>
</dbReference>
<evidence type="ECO:0000313" key="15">
    <source>
        <dbReference type="Proteomes" id="UP000326554"/>
    </source>
</evidence>
<feature type="transmembrane region" description="Helical" evidence="12">
    <location>
        <begin position="7"/>
        <end position="28"/>
    </location>
</feature>
<evidence type="ECO:0000256" key="8">
    <source>
        <dbReference type="ARBA" id="ARBA00023002"/>
    </source>
</evidence>
<dbReference type="EMBL" id="VYQE01000001">
    <property type="protein sequence ID" value="KAA9010224.1"/>
    <property type="molecule type" value="Genomic_DNA"/>
</dbReference>
<comment type="subcellular location">
    <subcellularLocation>
        <location evidence="1">Cell inner membrane</location>
        <topology evidence="1">Multi-pass membrane protein</topology>
    </subcellularLocation>
</comment>
<evidence type="ECO:0000259" key="13">
    <source>
        <dbReference type="Pfam" id="PF00487"/>
    </source>
</evidence>
<gene>
    <name evidence="14" type="ORF">F3S47_02955</name>
</gene>
<keyword evidence="8" id="KW-0560">Oxidoreductase</keyword>
<organism evidence="14 15">
    <name type="scientific">Histidinibacterium aquaticum</name>
    <dbReference type="NCBI Taxonomy" id="2613962"/>
    <lineage>
        <taxon>Bacteria</taxon>
        <taxon>Pseudomonadati</taxon>
        <taxon>Pseudomonadota</taxon>
        <taxon>Alphaproteobacteria</taxon>
        <taxon>Rhodobacterales</taxon>
        <taxon>Paracoccaceae</taxon>
        <taxon>Histidinibacterium</taxon>
    </lineage>
</organism>
<dbReference type="PANTHER" id="PTHR38674:SF1">
    <property type="entry name" value="ALKANE 1-MONOOXYGENASE 1"/>
    <property type="match status" value="1"/>
</dbReference>